<name>A0ABR6F215_9SPHI</name>
<dbReference type="RefSeq" id="WP_182959920.1">
    <property type="nucleotide sequence ID" value="NZ_WNXC01000007.1"/>
</dbReference>
<feature type="transmembrane region" description="Helical" evidence="1">
    <location>
        <begin position="81"/>
        <end position="100"/>
    </location>
</feature>
<feature type="transmembrane region" description="Helical" evidence="1">
    <location>
        <begin position="21"/>
        <end position="44"/>
    </location>
</feature>
<dbReference type="Pfam" id="PF03203">
    <property type="entry name" value="MerC"/>
    <property type="match status" value="1"/>
</dbReference>
<protein>
    <submittedName>
        <fullName evidence="2">MerC family mercury resistance protein</fullName>
    </submittedName>
</protein>
<dbReference type="EMBL" id="WNXC01000007">
    <property type="protein sequence ID" value="MBB2150718.1"/>
    <property type="molecule type" value="Genomic_DNA"/>
</dbReference>
<gene>
    <name evidence="2" type="ORF">GM920_17610</name>
</gene>
<keyword evidence="3" id="KW-1185">Reference proteome</keyword>
<feature type="transmembrane region" description="Helical" evidence="1">
    <location>
        <begin position="106"/>
        <end position="123"/>
    </location>
</feature>
<keyword evidence="1" id="KW-1133">Transmembrane helix</keyword>
<evidence type="ECO:0000313" key="3">
    <source>
        <dbReference type="Proteomes" id="UP000636110"/>
    </source>
</evidence>
<dbReference type="Proteomes" id="UP000636110">
    <property type="component" value="Unassembled WGS sequence"/>
</dbReference>
<evidence type="ECO:0000313" key="2">
    <source>
        <dbReference type="EMBL" id="MBB2150718.1"/>
    </source>
</evidence>
<accession>A0ABR6F215</accession>
<reference evidence="2 3" key="1">
    <citation type="submission" date="2019-11" db="EMBL/GenBank/DDBJ databases">
        <title>Description of Pedobacter sp. LMG 31462T.</title>
        <authorList>
            <person name="Carlier A."/>
            <person name="Qi S."/>
            <person name="Vandamme P."/>
        </authorList>
    </citation>
    <scope>NUCLEOTIDE SEQUENCE [LARGE SCALE GENOMIC DNA]</scope>
    <source>
        <strain evidence="2 3">LMG 31462</strain>
    </source>
</reference>
<feature type="transmembrane region" description="Helical" evidence="1">
    <location>
        <begin position="56"/>
        <end position="74"/>
    </location>
</feature>
<keyword evidence="1" id="KW-0812">Transmembrane</keyword>
<evidence type="ECO:0000256" key="1">
    <source>
        <dbReference type="SAM" id="Phobius"/>
    </source>
</evidence>
<sequence>MIKATNKKTLLKSGRLDQFGITASIACAIHCAALPFLITLLPLWGMSFLANPWVEFSMIGLSLLIGTWSLATSYPKHKRIIPILTLILGFMLIGTGHYGLHSLEAILIPLGGFTIALAHLLNWKYARNCAHHF</sequence>
<organism evidence="2 3">
    <name type="scientific">Pedobacter gandavensis</name>
    <dbReference type="NCBI Taxonomy" id="2679963"/>
    <lineage>
        <taxon>Bacteria</taxon>
        <taxon>Pseudomonadati</taxon>
        <taxon>Bacteroidota</taxon>
        <taxon>Sphingobacteriia</taxon>
        <taxon>Sphingobacteriales</taxon>
        <taxon>Sphingobacteriaceae</taxon>
        <taxon>Pedobacter</taxon>
    </lineage>
</organism>
<proteinExistence type="predicted"/>
<comment type="caution">
    <text evidence="2">The sequence shown here is derived from an EMBL/GenBank/DDBJ whole genome shotgun (WGS) entry which is preliminary data.</text>
</comment>
<dbReference type="InterPro" id="IPR004891">
    <property type="entry name" value="Mercury-R_MerC"/>
</dbReference>
<keyword evidence="1" id="KW-0472">Membrane</keyword>